<name>A0AAV4QE82_9ARAC</name>
<proteinExistence type="predicted"/>
<organism evidence="1 2">
    <name type="scientific">Caerostris darwini</name>
    <dbReference type="NCBI Taxonomy" id="1538125"/>
    <lineage>
        <taxon>Eukaryota</taxon>
        <taxon>Metazoa</taxon>
        <taxon>Ecdysozoa</taxon>
        <taxon>Arthropoda</taxon>
        <taxon>Chelicerata</taxon>
        <taxon>Arachnida</taxon>
        <taxon>Araneae</taxon>
        <taxon>Araneomorphae</taxon>
        <taxon>Entelegynae</taxon>
        <taxon>Araneoidea</taxon>
        <taxon>Araneidae</taxon>
        <taxon>Caerostris</taxon>
    </lineage>
</organism>
<comment type="caution">
    <text evidence="1">The sequence shown here is derived from an EMBL/GenBank/DDBJ whole genome shotgun (WGS) entry which is preliminary data.</text>
</comment>
<accession>A0AAV4QE82</accession>
<evidence type="ECO:0000313" key="1">
    <source>
        <dbReference type="EMBL" id="GIY05658.1"/>
    </source>
</evidence>
<dbReference type="Proteomes" id="UP001054837">
    <property type="component" value="Unassembled WGS sequence"/>
</dbReference>
<protein>
    <submittedName>
        <fullName evidence="1">Uncharacterized protein</fullName>
    </submittedName>
</protein>
<evidence type="ECO:0000313" key="2">
    <source>
        <dbReference type="Proteomes" id="UP001054837"/>
    </source>
</evidence>
<sequence length="117" mass="13350">MRRHYSNASSFLEGLLEDKSEKDGRGYYRTLICHGLSGVTAGFLSRRLINSDRTKREHTAVGPFFGFLPMRGNQWGSYNRNNPTRFVLEAGIPTMGEEKISQSHKSLPKCIFPILNW</sequence>
<dbReference type="AlphaFoldDB" id="A0AAV4QE82"/>
<gene>
    <name evidence="1" type="ORF">CDAR_74181</name>
</gene>
<reference evidence="1 2" key="1">
    <citation type="submission" date="2021-06" db="EMBL/GenBank/DDBJ databases">
        <title>Caerostris darwini draft genome.</title>
        <authorList>
            <person name="Kono N."/>
            <person name="Arakawa K."/>
        </authorList>
    </citation>
    <scope>NUCLEOTIDE SEQUENCE [LARGE SCALE GENOMIC DNA]</scope>
</reference>
<dbReference type="EMBL" id="BPLQ01004112">
    <property type="protein sequence ID" value="GIY05658.1"/>
    <property type="molecule type" value="Genomic_DNA"/>
</dbReference>
<keyword evidence="2" id="KW-1185">Reference proteome</keyword>